<gene>
    <name evidence="2" type="ORF">MAE02_46170</name>
</gene>
<organism evidence="2 3">
    <name type="scientific">Microvirga aerophila</name>
    <dbReference type="NCBI Taxonomy" id="670291"/>
    <lineage>
        <taxon>Bacteria</taxon>
        <taxon>Pseudomonadati</taxon>
        <taxon>Pseudomonadota</taxon>
        <taxon>Alphaproteobacteria</taxon>
        <taxon>Hyphomicrobiales</taxon>
        <taxon>Methylobacteriaceae</taxon>
        <taxon>Microvirga</taxon>
    </lineage>
</organism>
<dbReference type="GO" id="GO:0016853">
    <property type="term" value="F:isomerase activity"/>
    <property type="evidence" value="ECO:0007669"/>
    <property type="project" value="UniProtKB-KW"/>
</dbReference>
<reference evidence="2 3" key="1">
    <citation type="submission" date="2019-07" db="EMBL/GenBank/DDBJ databases">
        <title>Whole genome shotgun sequence of Microvirga aerophila NBRC 106136.</title>
        <authorList>
            <person name="Hosoyama A."/>
            <person name="Uohara A."/>
            <person name="Ohji S."/>
            <person name="Ichikawa N."/>
        </authorList>
    </citation>
    <scope>NUCLEOTIDE SEQUENCE [LARGE SCALE GENOMIC DNA]</scope>
    <source>
        <strain evidence="2 3">NBRC 106136</strain>
    </source>
</reference>
<dbReference type="Proteomes" id="UP000321085">
    <property type="component" value="Unassembled WGS sequence"/>
</dbReference>
<dbReference type="Pfam" id="PF01261">
    <property type="entry name" value="AP_endonuc_2"/>
    <property type="match status" value="1"/>
</dbReference>
<keyword evidence="2" id="KW-0413">Isomerase</keyword>
<dbReference type="AlphaFoldDB" id="A0A512BY87"/>
<dbReference type="InterPro" id="IPR013022">
    <property type="entry name" value="Xyl_isomerase-like_TIM-brl"/>
</dbReference>
<protein>
    <submittedName>
        <fullName evidence="2">Xylose isomerase</fullName>
    </submittedName>
</protein>
<dbReference type="OrthoDB" id="9072761at2"/>
<dbReference type="PANTHER" id="PTHR12110">
    <property type="entry name" value="HYDROXYPYRUVATE ISOMERASE"/>
    <property type="match status" value="1"/>
</dbReference>
<name>A0A512BY87_9HYPH</name>
<dbReference type="RefSeq" id="WP_114188570.1">
    <property type="nucleotide sequence ID" value="NZ_BJYU01000081.1"/>
</dbReference>
<dbReference type="InterPro" id="IPR036237">
    <property type="entry name" value="Xyl_isomerase-like_sf"/>
</dbReference>
<dbReference type="InterPro" id="IPR050312">
    <property type="entry name" value="IolE/XylAMocC-like"/>
</dbReference>
<feature type="domain" description="Xylose isomerase-like TIM barrel" evidence="1">
    <location>
        <begin position="23"/>
        <end position="243"/>
    </location>
</feature>
<accession>A0A512BY87</accession>
<sequence>MTPTRLSLSHLSALEVPPPHLVSLAADTGYWAVGLRLNPAAPGAISYPLRPGTVEMAETKRRMKDTGVAVYDVEFIPLTPTIDISSYADMFEGAAELGAQRVNVSGDDPEFSRLVFHFAEICELASTFGLGVDLEFMRWRHVGSLPQAAEIVRQAGAHNGGILLDALHLFRSGGSPADVRALKSGLIRSAQLCDAPAAAPPPEGIIEEARNHRLSPGEGELPLRELVRGLQPGVALAVEVPMPPSAGLTPQAHVQRIRKAAEELLGSDVGHDRIGQSMPHSAASTK</sequence>
<dbReference type="Gene3D" id="3.20.20.150">
    <property type="entry name" value="Divalent-metal-dependent TIM barrel enzymes"/>
    <property type="match status" value="1"/>
</dbReference>
<evidence type="ECO:0000259" key="1">
    <source>
        <dbReference type="Pfam" id="PF01261"/>
    </source>
</evidence>
<evidence type="ECO:0000313" key="3">
    <source>
        <dbReference type="Proteomes" id="UP000321085"/>
    </source>
</evidence>
<dbReference type="EMBL" id="BJYU01000081">
    <property type="protein sequence ID" value="GEO16921.1"/>
    <property type="molecule type" value="Genomic_DNA"/>
</dbReference>
<keyword evidence="3" id="KW-1185">Reference proteome</keyword>
<evidence type="ECO:0000313" key="2">
    <source>
        <dbReference type="EMBL" id="GEO16921.1"/>
    </source>
</evidence>
<dbReference type="SUPFAM" id="SSF51658">
    <property type="entry name" value="Xylose isomerase-like"/>
    <property type="match status" value="1"/>
</dbReference>
<proteinExistence type="predicted"/>
<comment type="caution">
    <text evidence="2">The sequence shown here is derived from an EMBL/GenBank/DDBJ whole genome shotgun (WGS) entry which is preliminary data.</text>
</comment>
<dbReference type="PANTHER" id="PTHR12110:SF48">
    <property type="entry name" value="BLL3656 PROTEIN"/>
    <property type="match status" value="1"/>
</dbReference>